<proteinExistence type="predicted"/>
<dbReference type="AlphaFoldDB" id="A0A859DSJ5"/>
<dbReference type="SUPFAM" id="SSF63411">
    <property type="entry name" value="LuxS/MPP-like metallohydrolase"/>
    <property type="match status" value="2"/>
</dbReference>
<accession>A0A859DSJ5</accession>
<dbReference type="EMBL" id="CP046051">
    <property type="protein sequence ID" value="QKN23782.1"/>
    <property type="molecule type" value="Genomic_DNA"/>
</dbReference>
<reference evidence="3" key="2">
    <citation type="journal article" date="2021" name="Appl. Environ. Microbiol.">
        <title>Adaptability of a Caproate-Producing Bacterium Contributes to Its Dominance in an Anaerobic Fermentation System.</title>
        <authorList>
            <person name="Wang H."/>
            <person name="Gu Y."/>
            <person name="Zhou W."/>
            <person name="Zhao D."/>
            <person name="Qiao Z."/>
            <person name="Zheng J."/>
            <person name="Gao J."/>
            <person name="Chen X."/>
            <person name="Ren C."/>
            <person name="Xu Y."/>
        </authorList>
    </citation>
    <scope>NUCLEOTIDE SEQUENCE</scope>
    <source>
        <strain evidence="3">JNU-WLY1368</strain>
    </source>
</reference>
<evidence type="ECO:0000313" key="3">
    <source>
        <dbReference type="EMBL" id="QKO29582.1"/>
    </source>
</evidence>
<reference evidence="3" key="3">
    <citation type="journal article" date="2022" name="Int. J. Syst. Evol. Microbiol.">
        <title>Caproicibacterium lactatifermentans sp. nov., isolated from pit clay used for the production of Chinese strong aroma-type liquor.</title>
        <authorList>
            <person name="Wang H."/>
            <person name="Gu Y."/>
            <person name="Zhao D."/>
            <person name="Qiao Z."/>
            <person name="Zheng J."/>
            <person name="Gao J."/>
            <person name="Ren C."/>
            <person name="Xu Y."/>
        </authorList>
    </citation>
    <scope>NUCLEOTIDE SEQUENCE</scope>
    <source>
        <strain evidence="3">JNU-WLY1368</strain>
    </source>
</reference>
<protein>
    <submittedName>
        <fullName evidence="2">Insulinase family protein</fullName>
    </submittedName>
</protein>
<evidence type="ECO:0000313" key="2">
    <source>
        <dbReference type="EMBL" id="QKN23782.1"/>
    </source>
</evidence>
<dbReference type="NCBIfam" id="NF047422">
    <property type="entry name" value="YfmF_fam"/>
    <property type="match status" value="1"/>
</dbReference>
<evidence type="ECO:0000259" key="1">
    <source>
        <dbReference type="Pfam" id="PF05193"/>
    </source>
</evidence>
<dbReference type="KEGG" id="clf:GJQ69_04375"/>
<dbReference type="InterPro" id="IPR050361">
    <property type="entry name" value="MPP/UQCRC_Complex"/>
</dbReference>
<evidence type="ECO:0000313" key="5">
    <source>
        <dbReference type="Proteomes" id="UP000509623"/>
    </source>
</evidence>
<dbReference type="InterPro" id="IPR011249">
    <property type="entry name" value="Metalloenz_LuxS/M16"/>
</dbReference>
<dbReference type="Proteomes" id="UP000509623">
    <property type="component" value="Chromosome"/>
</dbReference>
<evidence type="ECO:0000313" key="4">
    <source>
        <dbReference type="Proteomes" id="UP000501316"/>
    </source>
</evidence>
<dbReference type="EMBL" id="CP046161">
    <property type="protein sequence ID" value="QKO29582.1"/>
    <property type="molecule type" value="Genomic_DNA"/>
</dbReference>
<gene>
    <name evidence="2" type="ORF">GJQ69_04375</name>
    <name evidence="3" type="ORF">GKP14_00200</name>
</gene>
<name>A0A859DSJ5_9FIRM</name>
<feature type="domain" description="Peptidase M16 C-terminal" evidence="1">
    <location>
        <begin position="188"/>
        <end position="365"/>
    </location>
</feature>
<dbReference type="PANTHER" id="PTHR11851">
    <property type="entry name" value="METALLOPROTEASE"/>
    <property type="match status" value="1"/>
</dbReference>
<dbReference type="Pfam" id="PF05193">
    <property type="entry name" value="Peptidase_M16_C"/>
    <property type="match status" value="1"/>
</dbReference>
<keyword evidence="5" id="KW-1185">Reference proteome</keyword>
<dbReference type="Proteomes" id="UP000501316">
    <property type="component" value="Chromosome"/>
</dbReference>
<sequence>MTRFMNKIEQSMLHEGVHFRSVCNTKFKTFRISVNFLLPLQKDTAAPNALLPFLLSRCSEEYPDYTLMSRKMASLYGATLGADVGKLGNMQMLTVSAGGIADRYALHGESVTAELTRVLCGALFHPALQDGLFREEDFRQEQRQTLEQIASEYSDKRIFALNRCAESMCAGEPYGISRFGTREQVQALTGERVTQAWKDMLRTARVEILVLGDIDPEPVAKIFSQAFGCVQRQYKPLTLSKPISHNTEISYVIDHQNVAQGKMVLGMRVEVSQLTQPELVPAARLMSALYGGTPNSRLFLIVREKMSLCYYCGAGYNSTAGLLFVQSGVEFGNMKKAEQAILEQLKAVQDGSFTDADIAAAKLALENGYCTAEDSLGALDSWYLSQSFMKKVYTPEEYAALVGAVSREQIIQAAKGVRPDTVYCLKGQEGENH</sequence>
<dbReference type="Gene3D" id="3.30.830.10">
    <property type="entry name" value="Metalloenzyme, LuxS/M16 peptidase-like"/>
    <property type="match status" value="2"/>
</dbReference>
<organism evidence="2 4">
    <name type="scientific">Caproicibacterium lactatifermentans</name>
    <dbReference type="NCBI Taxonomy" id="2666138"/>
    <lineage>
        <taxon>Bacteria</taxon>
        <taxon>Bacillati</taxon>
        <taxon>Bacillota</taxon>
        <taxon>Clostridia</taxon>
        <taxon>Eubacteriales</taxon>
        <taxon>Oscillospiraceae</taxon>
        <taxon>Caproicibacterium</taxon>
    </lineage>
</organism>
<dbReference type="GO" id="GO:0046872">
    <property type="term" value="F:metal ion binding"/>
    <property type="evidence" value="ECO:0007669"/>
    <property type="project" value="InterPro"/>
</dbReference>
<reference evidence="4 5" key="1">
    <citation type="submission" date="2019-11" db="EMBL/GenBank/DDBJ databases">
        <authorList>
            <person name="Ren C."/>
            <person name="Wang H."/>
            <person name="Xu Y."/>
        </authorList>
    </citation>
    <scope>NUCLEOTIDE SEQUENCE [LARGE SCALE GENOMIC DNA]</scope>
    <source>
        <strain evidence="5">JNU-WLY1368</strain>
        <strain evidence="2 4">LBM 19010</strain>
    </source>
</reference>
<dbReference type="InterPro" id="IPR007863">
    <property type="entry name" value="Peptidase_M16_C"/>
</dbReference>
<dbReference type="PANTHER" id="PTHR11851:SF186">
    <property type="entry name" value="INACTIVE METALLOPROTEASE YMFF-RELATED"/>
    <property type="match status" value="1"/>
</dbReference>